<keyword evidence="6 9" id="KW-0238">DNA-binding</keyword>
<dbReference type="Gene3D" id="2.20.28.10">
    <property type="match status" value="1"/>
</dbReference>
<keyword evidence="7" id="KW-0539">Nucleus</keyword>
<evidence type="ECO:0000256" key="2">
    <source>
        <dbReference type="ARBA" id="ARBA00008010"/>
    </source>
</evidence>
<comment type="subcellular location">
    <subcellularLocation>
        <location evidence="1">Nucleus</location>
    </subcellularLocation>
</comment>
<dbReference type="Pfam" id="PF25051">
    <property type="entry name" value="WHD_MCM8"/>
    <property type="match status" value="1"/>
</dbReference>
<evidence type="ECO:0000256" key="1">
    <source>
        <dbReference type="ARBA" id="ARBA00004123"/>
    </source>
</evidence>
<dbReference type="PROSITE" id="PS00847">
    <property type="entry name" value="MCM_1"/>
    <property type="match status" value="1"/>
</dbReference>
<dbReference type="AlphaFoldDB" id="A0A7S3EDR5"/>
<feature type="compositionally biased region" description="Basic and acidic residues" evidence="10">
    <location>
        <begin position="557"/>
        <end position="566"/>
    </location>
</feature>
<evidence type="ECO:0000256" key="4">
    <source>
        <dbReference type="ARBA" id="ARBA00022741"/>
    </source>
</evidence>
<dbReference type="EC" id="3.6.4.12" evidence="3"/>
<dbReference type="PANTHER" id="PTHR11630:SF47">
    <property type="entry name" value="DNA HELICASE MCM8"/>
    <property type="match status" value="1"/>
</dbReference>
<feature type="region of interest" description="Disordered" evidence="10">
    <location>
        <begin position="544"/>
        <end position="566"/>
    </location>
</feature>
<gene>
    <name evidence="12" type="ORF">RMAR00112_LOCUS12500</name>
</gene>
<dbReference type="SUPFAM" id="SSF50249">
    <property type="entry name" value="Nucleic acid-binding proteins"/>
    <property type="match status" value="1"/>
</dbReference>
<dbReference type="GO" id="GO:0003697">
    <property type="term" value="F:single-stranded DNA binding"/>
    <property type="evidence" value="ECO:0007669"/>
    <property type="project" value="TreeGrafter"/>
</dbReference>
<accession>A0A7S3EDR5</accession>
<dbReference type="InterPro" id="IPR012340">
    <property type="entry name" value="NA-bd_OB-fold"/>
</dbReference>
<dbReference type="GO" id="GO:0005524">
    <property type="term" value="F:ATP binding"/>
    <property type="evidence" value="ECO:0007669"/>
    <property type="project" value="UniProtKB-KW"/>
</dbReference>
<evidence type="ECO:0000256" key="3">
    <source>
        <dbReference type="ARBA" id="ARBA00012551"/>
    </source>
</evidence>
<evidence type="ECO:0000256" key="10">
    <source>
        <dbReference type="SAM" id="MobiDB-lite"/>
    </source>
</evidence>
<dbReference type="SMART" id="SM00382">
    <property type="entry name" value="AAA"/>
    <property type="match status" value="1"/>
</dbReference>
<dbReference type="Pfam" id="PF17855">
    <property type="entry name" value="MCM_lid"/>
    <property type="match status" value="1"/>
</dbReference>
<dbReference type="GO" id="GO:0006310">
    <property type="term" value="P:DNA recombination"/>
    <property type="evidence" value="ECO:0007669"/>
    <property type="project" value="UniProtKB-ARBA"/>
</dbReference>
<sequence>MGEDAGIDSASWRGMDGWIAYFGDLGPEGEESAEFIAKQVVVDRLQTFFLEPGWRFLKDIEEYDRSFHLDFNDFVSESPMRSIEKAIVDSPEDSLPCIALAAARALESQGVFCERKPQSPIELLVPRFTGISNLTGMKDLNSASIGKFLSVQGHVVRVGNVRQQVKSLVFSCCKCGKEFTQGFKDFKYASPMECPNAPTCRGHFFRPMTSSAVTCDWQGIRIQENLRDDVREVGRMPRTLDIELVSDLIDSCNPGDTVTICGVSKALNVEAGNNAGGRASKAKTHSLFKLYIDANSVASSGRSRKRRRKATDDDITDEDLTAFEEISGDLNTFELLAHSICPSIYGHELVKAGILLTLLGGSQKPETTEVCVRPDIHCLIVGDPGLGKSQLLKATTNVAPRGIYVCGNTSTTAGLTVTMVKESGSNDYFLEAGALVLGDEGICCIDEFDKMGSEHQALLEAMEQQTVSIAKAGMICNLKTKTSVVAAANPRGGHYDLSKTVCENLKIALPLLSRFDLVFILLDSPDKQKDRYISEHVLTACTSKKKKKGSVHRRPRSRETDAESEAERISLEKRLQKYRCDSPLPSVLFRKYISYARAHINPILSNSAKRVLQTFYLTLRRGMGNQTLDVPPVTTRQLESLKRLVEARAKAEHRQIATENDALDVIEILKASLVDTFSDEHGRIDFTRASGMSRTKEVKKFVMGLHAEAQRTGHDVFSMSDLKRIAQNLQLKIPMFEDFIDMINHQNVLLKRSKGYRLQGTQLG</sequence>
<keyword evidence="4 9" id="KW-0547">Nucleotide-binding</keyword>
<name>A0A7S3EDR5_9RHOD</name>
<dbReference type="PROSITE" id="PS50051">
    <property type="entry name" value="MCM_2"/>
    <property type="match status" value="1"/>
</dbReference>
<dbReference type="InterPro" id="IPR027417">
    <property type="entry name" value="P-loop_NTPase"/>
</dbReference>
<dbReference type="GO" id="GO:0006260">
    <property type="term" value="P:DNA replication"/>
    <property type="evidence" value="ECO:0007669"/>
    <property type="project" value="InterPro"/>
</dbReference>
<evidence type="ECO:0000256" key="7">
    <source>
        <dbReference type="ARBA" id="ARBA00023242"/>
    </source>
</evidence>
<dbReference type="PRINTS" id="PR01657">
    <property type="entry name" value="MCMFAMILY"/>
</dbReference>
<evidence type="ECO:0000256" key="6">
    <source>
        <dbReference type="ARBA" id="ARBA00023125"/>
    </source>
</evidence>
<dbReference type="CDD" id="cd22247">
    <property type="entry name" value="MCM8_WHD"/>
    <property type="match status" value="1"/>
</dbReference>
<dbReference type="Gene3D" id="2.40.50.140">
    <property type="entry name" value="Nucleic acid-binding proteins"/>
    <property type="match status" value="1"/>
</dbReference>
<comment type="similarity">
    <text evidence="2 9">Belongs to the MCM family.</text>
</comment>
<dbReference type="GO" id="GO:0042555">
    <property type="term" value="C:MCM complex"/>
    <property type="evidence" value="ECO:0007669"/>
    <property type="project" value="TreeGrafter"/>
</dbReference>
<dbReference type="Gene3D" id="3.40.50.300">
    <property type="entry name" value="P-loop containing nucleotide triphosphate hydrolases"/>
    <property type="match status" value="1"/>
</dbReference>
<dbReference type="EMBL" id="HBHW01016173">
    <property type="protein sequence ID" value="CAE0044525.1"/>
    <property type="molecule type" value="Transcribed_RNA"/>
</dbReference>
<dbReference type="InterPro" id="IPR001208">
    <property type="entry name" value="MCM_dom"/>
</dbReference>
<protein>
    <recommendedName>
        <fullName evidence="3">DNA helicase</fullName>
        <ecNumber evidence="3">3.6.4.12</ecNumber>
    </recommendedName>
    <alternativeName>
        <fullName evidence="8">Minichromosome maintenance 8</fullName>
    </alternativeName>
</protein>
<reference evidence="12" key="1">
    <citation type="submission" date="2021-01" db="EMBL/GenBank/DDBJ databases">
        <authorList>
            <person name="Corre E."/>
            <person name="Pelletier E."/>
            <person name="Niang G."/>
            <person name="Scheremetjew M."/>
            <person name="Finn R."/>
            <person name="Kale V."/>
            <person name="Holt S."/>
            <person name="Cochrane G."/>
            <person name="Meng A."/>
            <person name="Brown T."/>
            <person name="Cohen L."/>
        </authorList>
    </citation>
    <scope>NUCLEOTIDE SEQUENCE</scope>
    <source>
        <strain evidence="12">CCMP 769</strain>
    </source>
</reference>
<keyword evidence="5 9" id="KW-0067">ATP-binding</keyword>
<dbReference type="InterPro" id="IPR041562">
    <property type="entry name" value="MCM_lid"/>
</dbReference>
<proteinExistence type="inferred from homology"/>
<dbReference type="InterPro" id="IPR003593">
    <property type="entry name" value="AAA+_ATPase"/>
</dbReference>
<dbReference type="InterPro" id="IPR056875">
    <property type="entry name" value="MCM8/REC_WHD"/>
</dbReference>
<dbReference type="PANTHER" id="PTHR11630">
    <property type="entry name" value="DNA REPLICATION LICENSING FACTOR MCM FAMILY MEMBER"/>
    <property type="match status" value="1"/>
</dbReference>
<organism evidence="12">
    <name type="scientific">Rhodosorus marinus</name>
    <dbReference type="NCBI Taxonomy" id="101924"/>
    <lineage>
        <taxon>Eukaryota</taxon>
        <taxon>Rhodophyta</taxon>
        <taxon>Stylonematophyceae</taxon>
        <taxon>Stylonematales</taxon>
        <taxon>Stylonemataceae</taxon>
        <taxon>Rhodosorus</taxon>
    </lineage>
</organism>
<dbReference type="GO" id="GO:0017116">
    <property type="term" value="F:single-stranded DNA helicase activity"/>
    <property type="evidence" value="ECO:0007669"/>
    <property type="project" value="TreeGrafter"/>
</dbReference>
<dbReference type="GO" id="GO:0005634">
    <property type="term" value="C:nucleus"/>
    <property type="evidence" value="ECO:0007669"/>
    <property type="project" value="UniProtKB-SubCell"/>
</dbReference>
<evidence type="ECO:0000256" key="5">
    <source>
        <dbReference type="ARBA" id="ARBA00022840"/>
    </source>
</evidence>
<evidence type="ECO:0000256" key="9">
    <source>
        <dbReference type="RuleBase" id="RU004070"/>
    </source>
</evidence>
<dbReference type="Pfam" id="PF17207">
    <property type="entry name" value="MCM_OB"/>
    <property type="match status" value="1"/>
</dbReference>
<dbReference type="SMART" id="SM00350">
    <property type="entry name" value="MCM"/>
    <property type="match status" value="1"/>
</dbReference>
<dbReference type="InterPro" id="IPR033762">
    <property type="entry name" value="MCM_OB"/>
</dbReference>
<feature type="domain" description="MCM C-terminal AAA(+) ATPase" evidence="11">
    <location>
        <begin position="332"/>
        <end position="537"/>
    </location>
</feature>
<evidence type="ECO:0000313" key="12">
    <source>
        <dbReference type="EMBL" id="CAE0044525.1"/>
    </source>
</evidence>
<evidence type="ECO:0000256" key="8">
    <source>
        <dbReference type="ARBA" id="ARBA00042306"/>
    </source>
</evidence>
<dbReference type="SUPFAM" id="SSF52540">
    <property type="entry name" value="P-loop containing nucleoside triphosphate hydrolases"/>
    <property type="match status" value="1"/>
</dbReference>
<dbReference type="Pfam" id="PF00493">
    <property type="entry name" value="MCM"/>
    <property type="match status" value="1"/>
</dbReference>
<dbReference type="InterPro" id="IPR031327">
    <property type="entry name" value="MCM"/>
</dbReference>
<dbReference type="InterPro" id="IPR018525">
    <property type="entry name" value="MCM_CS"/>
</dbReference>
<feature type="compositionally biased region" description="Basic residues" evidence="10">
    <location>
        <begin position="544"/>
        <end position="556"/>
    </location>
</feature>
<evidence type="ECO:0000259" key="11">
    <source>
        <dbReference type="PROSITE" id="PS50051"/>
    </source>
</evidence>
<dbReference type="FunFam" id="3.40.50.300:FF:006125">
    <property type="entry name" value="Retrovirus-related Pol polyprotein LINE-1"/>
    <property type="match status" value="1"/>
</dbReference>